<dbReference type="InterPro" id="IPR001387">
    <property type="entry name" value="Cro/C1-type_HTH"/>
</dbReference>
<comment type="caution">
    <text evidence="3">The sequence shown here is derived from an EMBL/GenBank/DDBJ whole genome shotgun (WGS) entry which is preliminary data.</text>
</comment>
<dbReference type="AlphaFoldDB" id="A0A4R6SXD4"/>
<dbReference type="PANTHER" id="PTHR46558:SF4">
    <property type="entry name" value="DNA-BIDING PHAGE PROTEIN"/>
    <property type="match status" value="1"/>
</dbReference>
<dbReference type="CDD" id="cd00093">
    <property type="entry name" value="HTH_XRE"/>
    <property type="match status" value="1"/>
</dbReference>
<dbReference type="EMBL" id="SNYC01000004">
    <property type="protein sequence ID" value="TDQ09304.1"/>
    <property type="molecule type" value="Genomic_DNA"/>
</dbReference>
<feature type="domain" description="HTH cro/C1-type" evidence="2">
    <location>
        <begin position="39"/>
        <end position="93"/>
    </location>
</feature>
<name>A0A4R6SXD4_9SPHI</name>
<dbReference type="SUPFAM" id="SSF47413">
    <property type="entry name" value="lambda repressor-like DNA-binding domains"/>
    <property type="match status" value="1"/>
</dbReference>
<dbReference type="Gene3D" id="1.10.260.40">
    <property type="entry name" value="lambda repressor-like DNA-binding domains"/>
    <property type="match status" value="1"/>
</dbReference>
<keyword evidence="1" id="KW-0238">DNA-binding</keyword>
<dbReference type="Pfam" id="PF01381">
    <property type="entry name" value="HTH_3"/>
    <property type="match status" value="1"/>
</dbReference>
<dbReference type="PROSITE" id="PS50943">
    <property type="entry name" value="HTH_CROC1"/>
    <property type="match status" value="1"/>
</dbReference>
<dbReference type="InterPro" id="IPR010982">
    <property type="entry name" value="Lambda_DNA-bd_dom_sf"/>
</dbReference>
<reference evidence="3 4" key="1">
    <citation type="submission" date="2019-03" db="EMBL/GenBank/DDBJ databases">
        <title>Genomic Encyclopedia of Archaeal and Bacterial Type Strains, Phase II (KMG-II): from individual species to whole genera.</title>
        <authorList>
            <person name="Goeker M."/>
        </authorList>
    </citation>
    <scope>NUCLEOTIDE SEQUENCE [LARGE SCALE GENOMIC DNA]</scope>
    <source>
        <strain evidence="3 4">DSM 19035</strain>
    </source>
</reference>
<dbReference type="Proteomes" id="UP000295620">
    <property type="component" value="Unassembled WGS sequence"/>
</dbReference>
<evidence type="ECO:0000313" key="4">
    <source>
        <dbReference type="Proteomes" id="UP000295620"/>
    </source>
</evidence>
<gene>
    <name evidence="3" type="ORF">ATK78_1458</name>
</gene>
<organism evidence="3 4">
    <name type="scientific">Pedobacter metabolipauper</name>
    <dbReference type="NCBI Taxonomy" id="425513"/>
    <lineage>
        <taxon>Bacteria</taxon>
        <taxon>Pseudomonadati</taxon>
        <taxon>Bacteroidota</taxon>
        <taxon>Sphingobacteriia</taxon>
        <taxon>Sphingobacteriales</taxon>
        <taxon>Sphingobacteriaceae</taxon>
        <taxon>Pedobacter</taxon>
    </lineage>
</organism>
<evidence type="ECO:0000259" key="2">
    <source>
        <dbReference type="PROSITE" id="PS50943"/>
    </source>
</evidence>
<protein>
    <submittedName>
        <fullName evidence="3">Helix-turn-helix protein</fullName>
    </submittedName>
</protein>
<evidence type="ECO:0000256" key="1">
    <source>
        <dbReference type="ARBA" id="ARBA00023125"/>
    </source>
</evidence>
<sequence length="113" mass="12977">MRKWKSMACFFSLVQQYELNINFMGDQLASNAKVVAGNIRKIREFRNYTQDYLAAKLGISQNAYSKIELGYSKITVDRLFQISNILEIETTQLMSLDHAEFIQIIAQNGSSRS</sequence>
<keyword evidence="4" id="KW-1185">Reference proteome</keyword>
<accession>A0A4R6SXD4</accession>
<evidence type="ECO:0000313" key="3">
    <source>
        <dbReference type="EMBL" id="TDQ09304.1"/>
    </source>
</evidence>
<dbReference type="PANTHER" id="PTHR46558">
    <property type="entry name" value="TRACRIPTIONAL REGULATORY PROTEIN-RELATED-RELATED"/>
    <property type="match status" value="1"/>
</dbReference>
<dbReference type="SMART" id="SM00530">
    <property type="entry name" value="HTH_XRE"/>
    <property type="match status" value="1"/>
</dbReference>
<proteinExistence type="predicted"/>
<dbReference type="GO" id="GO:0003677">
    <property type="term" value="F:DNA binding"/>
    <property type="evidence" value="ECO:0007669"/>
    <property type="project" value="UniProtKB-KW"/>
</dbReference>